<organism evidence="1 2">
    <name type="scientific">Trichophyton tonsurans (strain CBS 112818)</name>
    <name type="common">Scalp ringworm fungus</name>
    <dbReference type="NCBI Taxonomy" id="647933"/>
    <lineage>
        <taxon>Eukaryota</taxon>
        <taxon>Fungi</taxon>
        <taxon>Dikarya</taxon>
        <taxon>Ascomycota</taxon>
        <taxon>Pezizomycotina</taxon>
        <taxon>Eurotiomycetes</taxon>
        <taxon>Eurotiomycetidae</taxon>
        <taxon>Onygenales</taxon>
        <taxon>Arthrodermataceae</taxon>
        <taxon>Trichophyton</taxon>
    </lineage>
</organism>
<reference evidence="2" key="1">
    <citation type="journal article" date="2012" name="MBio">
        <title>Comparative genome analysis of Trichophyton rubrum and related dermatophytes reveals candidate genes involved in infection.</title>
        <authorList>
            <person name="Martinez D.A."/>
            <person name="Oliver B.G."/>
            <person name="Graeser Y."/>
            <person name="Goldberg J.M."/>
            <person name="Li W."/>
            <person name="Martinez-Rossi N.M."/>
            <person name="Monod M."/>
            <person name="Shelest E."/>
            <person name="Barton R.C."/>
            <person name="Birch E."/>
            <person name="Brakhage A.A."/>
            <person name="Chen Z."/>
            <person name="Gurr S.J."/>
            <person name="Heiman D."/>
            <person name="Heitman J."/>
            <person name="Kosti I."/>
            <person name="Rossi A."/>
            <person name="Saif S."/>
            <person name="Samalova M."/>
            <person name="Saunders C.W."/>
            <person name="Shea T."/>
            <person name="Summerbell R.C."/>
            <person name="Xu J."/>
            <person name="Young S."/>
            <person name="Zeng Q."/>
            <person name="Birren B.W."/>
            <person name="Cuomo C.A."/>
            <person name="White T.C."/>
        </authorList>
    </citation>
    <scope>NUCLEOTIDE SEQUENCE [LARGE SCALE GENOMIC DNA]</scope>
    <source>
        <strain evidence="2">CBS 112818</strain>
    </source>
</reference>
<evidence type="ECO:0000313" key="1">
    <source>
        <dbReference type="EMBL" id="EGD95499.1"/>
    </source>
</evidence>
<evidence type="ECO:0000313" key="2">
    <source>
        <dbReference type="Proteomes" id="UP000009172"/>
    </source>
</evidence>
<proteinExistence type="predicted"/>
<dbReference type="EMBL" id="GG698488">
    <property type="protein sequence ID" value="EGD95499.1"/>
    <property type="molecule type" value="Genomic_DNA"/>
</dbReference>
<keyword evidence="2" id="KW-1185">Reference proteome</keyword>
<accession>F2RW00</accession>
<dbReference type="Proteomes" id="UP000009172">
    <property type="component" value="Unassembled WGS sequence"/>
</dbReference>
<name>F2RW00_TRIT1</name>
<dbReference type="HOGENOM" id="CLU_1321735_0_0_1"/>
<dbReference type="AlphaFoldDB" id="F2RW00"/>
<protein>
    <submittedName>
        <fullName evidence="1">Uncharacterized protein</fullName>
    </submittedName>
</protein>
<gene>
    <name evidence="1" type="ORF">TESG_02978</name>
</gene>
<sequence length="208" mass="23501">MGAPWRLTRHVKPCAPIAITNWSSRGYFDLKLGGGTELLTKTRSLESKAMVAPFKRRLRRSSYHGPRLGNSIVQYPVVKDTFILASSWPNKHAQRIQDWSWFLVPVPVPGGGSPADQLVFLLSDTGRLDGASFGRAKEEAAILAVHQKITALGISASAFVARRRAALFSHEVDKLTFVTMKQGRQRRWSSRAWQNFFTYFDFNLQRHT</sequence>